<proteinExistence type="predicted"/>
<dbReference type="KEGG" id="sde:Sde_2338"/>
<dbReference type="AlphaFoldDB" id="Q21I81"/>
<keyword evidence="2" id="KW-1185">Reference proteome</keyword>
<evidence type="ECO:0000313" key="1">
    <source>
        <dbReference type="EMBL" id="ABD81598.1"/>
    </source>
</evidence>
<name>Q21I81_SACD2</name>
<sequence>MAMNNIYDLIETISTRTAMYTGEHKLSNIRSFIDGYTFSIKNKAESLEFLSDFPGFHDWVAKRLGFYESTAGWQNMILAIEMEYSPKNIKWVGYADGATELQHKASVTRFFDMVNEYKNA</sequence>
<dbReference type="Proteomes" id="UP000001947">
    <property type="component" value="Chromosome"/>
</dbReference>
<organism evidence="1 2">
    <name type="scientific">Saccharophagus degradans (strain 2-40 / ATCC 43961 / DSM 17024)</name>
    <dbReference type="NCBI Taxonomy" id="203122"/>
    <lineage>
        <taxon>Bacteria</taxon>
        <taxon>Pseudomonadati</taxon>
        <taxon>Pseudomonadota</taxon>
        <taxon>Gammaproteobacteria</taxon>
        <taxon>Cellvibrionales</taxon>
        <taxon>Cellvibrionaceae</taxon>
        <taxon>Saccharophagus</taxon>
    </lineage>
</organism>
<dbReference type="HOGENOM" id="CLU_2024360_0_0_6"/>
<dbReference type="eggNOG" id="ENOG5033JVY">
    <property type="taxonomic scope" value="Bacteria"/>
</dbReference>
<gene>
    <name evidence="1" type="ordered locus">Sde_2338</name>
</gene>
<evidence type="ECO:0000313" key="2">
    <source>
        <dbReference type="Proteomes" id="UP000001947"/>
    </source>
</evidence>
<reference evidence="1 2" key="1">
    <citation type="journal article" date="2008" name="PLoS Genet.">
        <title>Complete genome sequence of the complex carbohydrate-degrading marine bacterium, Saccharophagus degradans strain 2-40 T.</title>
        <authorList>
            <person name="Weiner R.M."/>
            <person name="Taylor L.E.II."/>
            <person name="Henrissat B."/>
            <person name="Hauser L."/>
            <person name="Land M."/>
            <person name="Coutinho P.M."/>
            <person name="Rancurel C."/>
            <person name="Saunders E.H."/>
            <person name="Longmire A.G."/>
            <person name="Zhang H."/>
            <person name="Bayer E.A."/>
            <person name="Gilbert H.J."/>
            <person name="Larimer F."/>
            <person name="Zhulin I.B."/>
            <person name="Ekborg N.A."/>
            <person name="Lamed R."/>
            <person name="Richardson P.M."/>
            <person name="Borovok I."/>
            <person name="Hutcheson S."/>
        </authorList>
    </citation>
    <scope>NUCLEOTIDE SEQUENCE [LARGE SCALE GENOMIC DNA]</scope>
    <source>
        <strain evidence="2">2-40 / ATCC 43961 / DSM 17024</strain>
    </source>
</reference>
<dbReference type="EMBL" id="CP000282">
    <property type="protein sequence ID" value="ABD81598.1"/>
    <property type="molecule type" value="Genomic_DNA"/>
</dbReference>
<accession>Q21I81</accession>
<protein>
    <submittedName>
        <fullName evidence="1">Uncharacterized protein</fullName>
    </submittedName>
</protein>